<accession>A0ACC2WIZ3</accession>
<organism evidence="1 2">
    <name type="scientific">Naganishia cerealis</name>
    <dbReference type="NCBI Taxonomy" id="610337"/>
    <lineage>
        <taxon>Eukaryota</taxon>
        <taxon>Fungi</taxon>
        <taxon>Dikarya</taxon>
        <taxon>Basidiomycota</taxon>
        <taxon>Agaricomycotina</taxon>
        <taxon>Tremellomycetes</taxon>
        <taxon>Filobasidiales</taxon>
        <taxon>Filobasidiaceae</taxon>
        <taxon>Naganishia</taxon>
    </lineage>
</organism>
<name>A0ACC2WIZ3_9TREE</name>
<protein>
    <submittedName>
        <fullName evidence="1">Uncharacterized protein</fullName>
    </submittedName>
</protein>
<keyword evidence="2" id="KW-1185">Reference proteome</keyword>
<dbReference type="EMBL" id="JASBWR010000007">
    <property type="protein sequence ID" value="KAJ9111715.1"/>
    <property type="molecule type" value="Genomic_DNA"/>
</dbReference>
<reference evidence="1" key="1">
    <citation type="submission" date="2023-04" db="EMBL/GenBank/DDBJ databases">
        <title>Draft Genome sequencing of Naganishia species isolated from polar environments using Oxford Nanopore Technology.</title>
        <authorList>
            <person name="Leo P."/>
            <person name="Venkateswaran K."/>
        </authorList>
    </citation>
    <scope>NUCLEOTIDE SEQUENCE</scope>
    <source>
        <strain evidence="1">MNA-CCFEE 5261</strain>
    </source>
</reference>
<evidence type="ECO:0000313" key="1">
    <source>
        <dbReference type="EMBL" id="KAJ9111715.1"/>
    </source>
</evidence>
<dbReference type="Proteomes" id="UP001241377">
    <property type="component" value="Unassembled WGS sequence"/>
</dbReference>
<comment type="caution">
    <text evidence="1">The sequence shown here is derived from an EMBL/GenBank/DDBJ whole genome shotgun (WGS) entry which is preliminary data.</text>
</comment>
<proteinExistence type="predicted"/>
<gene>
    <name evidence="1" type="ORF">QFC19_001075</name>
</gene>
<evidence type="ECO:0000313" key="2">
    <source>
        <dbReference type="Proteomes" id="UP001241377"/>
    </source>
</evidence>
<sequence>MAPFGRPKRKVQEIQDDDISLADLPRIQAEMQTQRGSESIVDNMTSGQGNTGLDSKISPSRGTGEIEYPTEYGEPKPQKERSPYDTMDADEDIHQRRTGYALSRSAKTTIATTESERWRGTGNHKRDESRLKRMWRVSMRHLRFVGPGLVSSVAYFDPGNWTVDLAAGSEFGYKLLSVILMAGIGAAVLQVLSLRLGIATSQSLPAQIRALFLRIHEHSRVKPYRWRRRATMAGLYTLYGLAELAIIATDLAELLGSAIALNLWVLYSFGTGMAFLKQINVPALTRIFPQLPLYAGVLITAVDVLFVLAFFQRPERGRKGMLAFEGLIVSLVLCVFVCFVILIIQIKPDWPKVFEGFVPSSTIIGPKALYTSVGIIGGTHTIFLAGRAELKRICAVLATVMPHALFLGSHLATVDRLDVSPRPPMTHSRPFLRAFPGKDLLGMLPERWRPVPPVEKMRRVNGRASGPSHVRRGSEEIDTREERGERGTSVDEEIEHMILKDQARYEAEMNTFDRVKFASIHIGHATIDTVLSLFGFAVTINSSILILASAAFFYGGNEAVRKAGAEADLFSAHDLIEQQISKPAAFIFALALLCSGQSASITATLSGQVVSEGFIEWKTSPFVRRIVTRLLGVIPSTVVAIAVGRDGLSQMLVASQVMLSVVLPFVIAPLVYLCSRDDVMTVRNGTPKQETSDPPTADATQESALASQGSRTSYNTSAIAPPHGNALTSQLPPPIESASGGTQSTPHTTSSSSSFIARLRSICVSIFYLVRYGSLSRPVKPDYDGQKSRSFKSHWSTTAFGYGLFTVVTVANAYVLLMLMMGKG</sequence>